<dbReference type="GO" id="GO:0004540">
    <property type="term" value="F:RNA nuclease activity"/>
    <property type="evidence" value="ECO:0007669"/>
    <property type="project" value="InterPro"/>
</dbReference>
<evidence type="ECO:0008006" key="7">
    <source>
        <dbReference type="Google" id="ProtNLM"/>
    </source>
</evidence>
<gene>
    <name evidence="6" type="ORF">BECKLPF1236B_GA0070989_10979</name>
</gene>
<sequence length="114" mass="13139">MPKREDGAVIRDMREAMDRIASYLSGMDYGDFLLDYRTQDAVIRNIEILGEAAKLLSDEAKSRYPDMPWRDIAGTRDRLIPNPESGTKKADGKYHFSGFLSFLIVLFRIFRESE</sequence>
<keyword evidence="4" id="KW-0547">Nucleotide-binding</keyword>
<dbReference type="InterPro" id="IPR008201">
    <property type="entry name" value="HepT-like"/>
</dbReference>
<keyword evidence="5" id="KW-0378">Hydrolase</keyword>
<evidence type="ECO:0000256" key="1">
    <source>
        <dbReference type="ARBA" id="ARBA00022553"/>
    </source>
</evidence>
<dbReference type="EMBL" id="CAADFK010000097">
    <property type="protein sequence ID" value="VFK16542.1"/>
    <property type="molecule type" value="Genomic_DNA"/>
</dbReference>
<evidence type="ECO:0000256" key="3">
    <source>
        <dbReference type="ARBA" id="ARBA00022722"/>
    </source>
</evidence>
<dbReference type="PANTHER" id="PTHR34139">
    <property type="entry name" value="UPF0331 PROTEIN MJ0127"/>
    <property type="match status" value="1"/>
</dbReference>
<dbReference type="GO" id="GO:0016787">
    <property type="term" value="F:hydrolase activity"/>
    <property type="evidence" value="ECO:0007669"/>
    <property type="project" value="UniProtKB-KW"/>
</dbReference>
<dbReference type="GO" id="GO:0000166">
    <property type="term" value="F:nucleotide binding"/>
    <property type="evidence" value="ECO:0007669"/>
    <property type="project" value="UniProtKB-KW"/>
</dbReference>
<dbReference type="PANTHER" id="PTHR34139:SF1">
    <property type="entry name" value="RNASE MJ1380-RELATED"/>
    <property type="match status" value="1"/>
</dbReference>
<organism evidence="6">
    <name type="scientific">Candidatus Kentrum sp. LPFa</name>
    <dbReference type="NCBI Taxonomy" id="2126335"/>
    <lineage>
        <taxon>Bacteria</taxon>
        <taxon>Pseudomonadati</taxon>
        <taxon>Pseudomonadota</taxon>
        <taxon>Gammaproteobacteria</taxon>
        <taxon>Candidatus Kentrum</taxon>
    </lineage>
</organism>
<evidence type="ECO:0000256" key="2">
    <source>
        <dbReference type="ARBA" id="ARBA00022649"/>
    </source>
</evidence>
<evidence type="ECO:0000313" key="6">
    <source>
        <dbReference type="EMBL" id="VFK16542.1"/>
    </source>
</evidence>
<dbReference type="AlphaFoldDB" id="A0A450WHP8"/>
<proteinExistence type="predicted"/>
<dbReference type="InterPro" id="IPR051813">
    <property type="entry name" value="HepT_RNase_toxin"/>
</dbReference>
<dbReference type="GO" id="GO:0110001">
    <property type="term" value="C:toxin-antitoxin complex"/>
    <property type="evidence" value="ECO:0007669"/>
    <property type="project" value="InterPro"/>
</dbReference>
<name>A0A450WHP8_9GAMM</name>
<evidence type="ECO:0000256" key="5">
    <source>
        <dbReference type="ARBA" id="ARBA00022801"/>
    </source>
</evidence>
<evidence type="ECO:0000256" key="4">
    <source>
        <dbReference type="ARBA" id="ARBA00022741"/>
    </source>
</evidence>
<protein>
    <recommendedName>
        <fullName evidence="7">DUF86 domain-containing protein</fullName>
    </recommendedName>
</protein>
<keyword evidence="2" id="KW-1277">Toxin-antitoxin system</keyword>
<keyword evidence="3" id="KW-0540">Nuclease</keyword>
<accession>A0A450WHP8</accession>
<keyword evidence="1" id="KW-0597">Phosphoprotein</keyword>
<reference evidence="6" key="1">
    <citation type="submission" date="2019-02" db="EMBL/GenBank/DDBJ databases">
        <authorList>
            <person name="Gruber-Vodicka R. H."/>
            <person name="Seah K. B. B."/>
        </authorList>
    </citation>
    <scope>NUCLEOTIDE SEQUENCE</scope>
    <source>
        <strain evidence="6">BECK_S313</strain>
    </source>
</reference>
<dbReference type="Pfam" id="PF01934">
    <property type="entry name" value="HepT-like"/>
    <property type="match status" value="1"/>
</dbReference>